<dbReference type="InterPro" id="IPR001647">
    <property type="entry name" value="HTH_TetR"/>
</dbReference>
<dbReference type="EMBL" id="LNCD01000008">
    <property type="protein sequence ID" value="KWV59704.1"/>
    <property type="molecule type" value="Genomic_DNA"/>
</dbReference>
<feature type="DNA-binding region" description="H-T-H motif" evidence="4">
    <location>
        <begin position="32"/>
        <end position="51"/>
    </location>
</feature>
<dbReference type="RefSeq" id="WP_062368493.1">
    <property type="nucleotide sequence ID" value="NZ_LNCD01000008.1"/>
</dbReference>
<keyword evidence="3" id="KW-0804">Transcription</keyword>
<dbReference type="Gene3D" id="1.10.357.10">
    <property type="entry name" value="Tetracycline Repressor, domain 2"/>
    <property type="match status" value="1"/>
</dbReference>
<dbReference type="SUPFAM" id="SSF46689">
    <property type="entry name" value="Homeodomain-like"/>
    <property type="match status" value="1"/>
</dbReference>
<evidence type="ECO:0000256" key="4">
    <source>
        <dbReference type="PROSITE-ProRule" id="PRU00335"/>
    </source>
</evidence>
<reference evidence="6 7" key="1">
    <citation type="submission" date="2015-11" db="EMBL/GenBank/DDBJ databases">
        <title>Draft Genome Sequence of the Strain BR 10423 (Rhizobium sp.) isolated from nodules of Mimosa pudica.</title>
        <authorList>
            <person name="Barauna A.C."/>
            <person name="Zilli J.E."/>
            <person name="Simoes-Araujo J.L."/>
            <person name="Reis V.M."/>
            <person name="James E.K."/>
            <person name="Reis F.B.Jr."/>
            <person name="Rouws L.F."/>
            <person name="Passos S.R."/>
            <person name="Gois S.R."/>
        </authorList>
    </citation>
    <scope>NUCLEOTIDE SEQUENCE [LARGE SCALE GENOMIC DNA]</scope>
    <source>
        <strain evidence="6 7">BR10423</strain>
    </source>
</reference>
<comment type="caution">
    <text evidence="6">The sequence shown here is derived from an EMBL/GenBank/DDBJ whole genome shotgun (WGS) entry which is preliminary data.</text>
</comment>
<dbReference type="SUPFAM" id="SSF48498">
    <property type="entry name" value="Tetracyclin repressor-like, C-terminal domain"/>
    <property type="match status" value="1"/>
</dbReference>
<evidence type="ECO:0000259" key="5">
    <source>
        <dbReference type="PROSITE" id="PS50977"/>
    </source>
</evidence>
<accession>A0A120FR79</accession>
<dbReference type="GO" id="GO:0003677">
    <property type="term" value="F:DNA binding"/>
    <property type="evidence" value="ECO:0007669"/>
    <property type="project" value="UniProtKB-UniRule"/>
</dbReference>
<evidence type="ECO:0000256" key="3">
    <source>
        <dbReference type="ARBA" id="ARBA00023163"/>
    </source>
</evidence>
<evidence type="ECO:0000256" key="1">
    <source>
        <dbReference type="ARBA" id="ARBA00023015"/>
    </source>
</evidence>
<evidence type="ECO:0000313" key="6">
    <source>
        <dbReference type="EMBL" id="KWV59704.1"/>
    </source>
</evidence>
<dbReference type="Gene3D" id="1.10.10.60">
    <property type="entry name" value="Homeodomain-like"/>
    <property type="match status" value="1"/>
</dbReference>
<sequence length="193" mass="20743">MRYEKGHKESTRNRIIDVASRRFRKDGASATGLAGIMADAGLTNGAFYAHFGSKETLLRETLANTLADQAARSKQDCAEGRGIEGAIRGYLNKDHLERSEEGCPSAALLPEIGRQPQSTREAYENGLLPYIKNLASQLPEPGTPSSIRRAIGVFGVMVGTLQTARAVSDMSLAEDILEAGIEAALVLARKSEP</sequence>
<dbReference type="Proteomes" id="UP000068164">
    <property type="component" value="Unassembled WGS sequence"/>
</dbReference>
<evidence type="ECO:0000256" key="2">
    <source>
        <dbReference type="ARBA" id="ARBA00023125"/>
    </source>
</evidence>
<name>A0A120FR79_9HYPH</name>
<dbReference type="PANTHER" id="PTHR47506:SF7">
    <property type="entry name" value="TRANSCRIPTIONAL REGULATORY PROTEIN"/>
    <property type="match status" value="1"/>
</dbReference>
<proteinExistence type="predicted"/>
<dbReference type="InterPro" id="IPR036271">
    <property type="entry name" value="Tet_transcr_reg_TetR-rel_C_sf"/>
</dbReference>
<dbReference type="InterPro" id="IPR009057">
    <property type="entry name" value="Homeodomain-like_sf"/>
</dbReference>
<evidence type="ECO:0000313" key="7">
    <source>
        <dbReference type="Proteomes" id="UP000068164"/>
    </source>
</evidence>
<feature type="domain" description="HTH tetR-type" evidence="5">
    <location>
        <begin position="9"/>
        <end position="69"/>
    </location>
</feature>
<keyword evidence="7" id="KW-1185">Reference proteome</keyword>
<dbReference type="OrthoDB" id="9798857at2"/>
<dbReference type="PANTHER" id="PTHR47506">
    <property type="entry name" value="TRANSCRIPTIONAL REGULATORY PROTEIN"/>
    <property type="match status" value="1"/>
</dbReference>
<keyword evidence="1" id="KW-0805">Transcription regulation</keyword>
<dbReference type="Pfam" id="PF00440">
    <property type="entry name" value="TetR_N"/>
    <property type="match status" value="1"/>
</dbReference>
<dbReference type="PRINTS" id="PR00455">
    <property type="entry name" value="HTHTETR"/>
</dbReference>
<dbReference type="PROSITE" id="PS50977">
    <property type="entry name" value="HTH_TETR_2"/>
    <property type="match status" value="1"/>
</dbReference>
<organism evidence="6 7">
    <name type="scientific">Rhizobium altiplani</name>
    <dbReference type="NCBI Taxonomy" id="1864509"/>
    <lineage>
        <taxon>Bacteria</taxon>
        <taxon>Pseudomonadati</taxon>
        <taxon>Pseudomonadota</taxon>
        <taxon>Alphaproteobacteria</taxon>
        <taxon>Hyphomicrobiales</taxon>
        <taxon>Rhizobiaceae</taxon>
        <taxon>Rhizobium/Agrobacterium group</taxon>
        <taxon>Rhizobium</taxon>
    </lineage>
</organism>
<keyword evidence="2 4" id="KW-0238">DNA-binding</keyword>
<protein>
    <submittedName>
        <fullName evidence="6">TetR family transcriptional regulator</fullName>
    </submittedName>
</protein>
<dbReference type="AlphaFoldDB" id="A0A120FR79"/>
<gene>
    <name evidence="6" type="ORF">AS026_28060</name>
</gene>